<name>A0ABX6M344_9BURK</name>
<dbReference type="RefSeq" id="WP_158288103.1">
    <property type="nucleotide sequence ID" value="NZ_CP051684.1"/>
</dbReference>
<evidence type="ECO:0000313" key="7">
    <source>
        <dbReference type="EMBL" id="QJD88676.1"/>
    </source>
</evidence>
<dbReference type="PROSITE" id="PS50110">
    <property type="entry name" value="RESPONSE_REGULATORY"/>
    <property type="match status" value="1"/>
</dbReference>
<feature type="modified residue" description="4-aspartylphosphate" evidence="4">
    <location>
        <position position="56"/>
    </location>
</feature>
<sequence length="211" mass="22679">MDSVAAIKVMVLHSEPFVAAGLVEMLRKQDDFILQSPPAGQPDWLTHSAADVVVADYEAALALLAIVQGPRGRHATSARLLILSGRETESEIRHAFACGAHGYHILGGKSDQLFDGVRSVHRGVRYVCAAAACRLADSMAGRGLTGRESDVLRLVTEGCCNKTVARRLAIAPDTVKTHMKAIFQKLEANNRTEAAAVAERRGLFKQPGARV</sequence>
<dbReference type="PANTHER" id="PTHR44688:SF16">
    <property type="entry name" value="DNA-BINDING TRANSCRIPTIONAL ACTIVATOR DEVR_DOSR"/>
    <property type="match status" value="1"/>
</dbReference>
<evidence type="ECO:0000259" key="6">
    <source>
        <dbReference type="PROSITE" id="PS50110"/>
    </source>
</evidence>
<dbReference type="SMART" id="SM00421">
    <property type="entry name" value="HTH_LUXR"/>
    <property type="match status" value="1"/>
</dbReference>
<dbReference type="PROSITE" id="PS50043">
    <property type="entry name" value="HTH_LUXR_2"/>
    <property type="match status" value="1"/>
</dbReference>
<evidence type="ECO:0000259" key="5">
    <source>
        <dbReference type="PROSITE" id="PS50043"/>
    </source>
</evidence>
<evidence type="ECO:0000256" key="4">
    <source>
        <dbReference type="PROSITE-ProRule" id="PRU00169"/>
    </source>
</evidence>
<dbReference type="PROSITE" id="PS00622">
    <property type="entry name" value="HTH_LUXR_1"/>
    <property type="match status" value="1"/>
</dbReference>
<keyword evidence="3" id="KW-0804">Transcription</keyword>
<organism evidence="7 8">
    <name type="scientific">Duganella dendranthematis</name>
    <dbReference type="NCBI Taxonomy" id="2728021"/>
    <lineage>
        <taxon>Bacteria</taxon>
        <taxon>Pseudomonadati</taxon>
        <taxon>Pseudomonadota</taxon>
        <taxon>Betaproteobacteria</taxon>
        <taxon>Burkholderiales</taxon>
        <taxon>Oxalobacteraceae</taxon>
        <taxon>Telluria group</taxon>
        <taxon>Duganella</taxon>
    </lineage>
</organism>
<keyword evidence="2" id="KW-0238">DNA-binding</keyword>
<dbReference type="SUPFAM" id="SSF52172">
    <property type="entry name" value="CheY-like"/>
    <property type="match status" value="1"/>
</dbReference>
<dbReference type="EMBL" id="CP051684">
    <property type="protein sequence ID" value="QJD88676.1"/>
    <property type="molecule type" value="Genomic_DNA"/>
</dbReference>
<dbReference type="Gene3D" id="3.40.50.2300">
    <property type="match status" value="1"/>
</dbReference>
<evidence type="ECO:0000256" key="1">
    <source>
        <dbReference type="ARBA" id="ARBA00023015"/>
    </source>
</evidence>
<accession>A0ABX6M344</accession>
<keyword evidence="4" id="KW-0597">Phosphoprotein</keyword>
<evidence type="ECO:0000256" key="3">
    <source>
        <dbReference type="ARBA" id="ARBA00023163"/>
    </source>
</evidence>
<dbReference type="InterPro" id="IPR001789">
    <property type="entry name" value="Sig_transdc_resp-reg_receiver"/>
</dbReference>
<dbReference type="SUPFAM" id="SSF46894">
    <property type="entry name" value="C-terminal effector domain of the bipartite response regulators"/>
    <property type="match status" value="1"/>
</dbReference>
<proteinExistence type="predicted"/>
<keyword evidence="1" id="KW-0805">Transcription regulation</keyword>
<feature type="domain" description="HTH luxR-type" evidence="5">
    <location>
        <begin position="137"/>
        <end position="202"/>
    </location>
</feature>
<gene>
    <name evidence="7" type="ORF">HH213_00190</name>
</gene>
<dbReference type="Proteomes" id="UP000503117">
    <property type="component" value="Chromosome"/>
</dbReference>
<dbReference type="PANTHER" id="PTHR44688">
    <property type="entry name" value="DNA-BINDING TRANSCRIPTIONAL ACTIVATOR DEVR_DOSR"/>
    <property type="match status" value="1"/>
</dbReference>
<protein>
    <submittedName>
        <fullName evidence="7">Response regulator transcription factor</fullName>
    </submittedName>
</protein>
<feature type="domain" description="Response regulatory" evidence="6">
    <location>
        <begin position="8"/>
        <end position="121"/>
    </location>
</feature>
<dbReference type="InterPro" id="IPR000792">
    <property type="entry name" value="Tscrpt_reg_LuxR_C"/>
</dbReference>
<dbReference type="CDD" id="cd06170">
    <property type="entry name" value="LuxR_C_like"/>
    <property type="match status" value="1"/>
</dbReference>
<dbReference type="PRINTS" id="PR00038">
    <property type="entry name" value="HTHLUXR"/>
</dbReference>
<evidence type="ECO:0000313" key="8">
    <source>
        <dbReference type="Proteomes" id="UP000503117"/>
    </source>
</evidence>
<dbReference type="Pfam" id="PF00196">
    <property type="entry name" value="GerE"/>
    <property type="match status" value="1"/>
</dbReference>
<evidence type="ECO:0000256" key="2">
    <source>
        <dbReference type="ARBA" id="ARBA00023125"/>
    </source>
</evidence>
<dbReference type="InterPro" id="IPR011006">
    <property type="entry name" value="CheY-like_superfamily"/>
</dbReference>
<reference evidence="7 8" key="1">
    <citation type="submission" date="2020-04" db="EMBL/GenBank/DDBJ databases">
        <title>Genome sequencing of novel species.</title>
        <authorList>
            <person name="Heo J."/>
            <person name="Kim S.-J."/>
            <person name="Kim J.-S."/>
            <person name="Hong S.-B."/>
            <person name="Kwon S.-W."/>
        </authorList>
    </citation>
    <scope>NUCLEOTIDE SEQUENCE [LARGE SCALE GENOMIC DNA]</scope>
    <source>
        <strain evidence="7 8">AF9R3</strain>
    </source>
</reference>
<dbReference type="InterPro" id="IPR016032">
    <property type="entry name" value="Sig_transdc_resp-reg_C-effctor"/>
</dbReference>
<keyword evidence="8" id="KW-1185">Reference proteome</keyword>